<sequence length="211" mass="24442">MKPDLTTFIAACPADIRSHFQEQTYSFHDKLMEQNKKSDCIYILLSGIVKNYHSEINGNVYIEDIDTGVTIYGELEALIDKETVSTVEAVTECRVLKLENAQFLKWLRADNAFTLYITTLIAQRNYDCSKRERVNAFYPLKYRIMYMIYNTLCKKDLTITKDLLVEGTGSNIRSINRVVHTLIRDGILDYKSGIITVHSMERLEEEIKLYS</sequence>
<name>A0A099I573_CLOIN</name>
<protein>
    <submittedName>
        <fullName evidence="2">Cyclic nucleotide-binding protein</fullName>
    </submittedName>
</protein>
<evidence type="ECO:0000259" key="1">
    <source>
        <dbReference type="PROSITE" id="PS50042"/>
    </source>
</evidence>
<dbReference type="Pfam" id="PF00027">
    <property type="entry name" value="cNMP_binding"/>
    <property type="match status" value="1"/>
</dbReference>
<evidence type="ECO:0000313" key="2">
    <source>
        <dbReference type="EMBL" id="KGJ52367.1"/>
    </source>
</evidence>
<comment type="caution">
    <text evidence="2">The sequence shown here is derived from an EMBL/GenBank/DDBJ whole genome shotgun (WGS) entry which is preliminary data.</text>
</comment>
<dbReference type="SUPFAM" id="SSF46785">
    <property type="entry name" value="Winged helix' DNA-binding domain"/>
    <property type="match status" value="1"/>
</dbReference>
<dbReference type="InterPro" id="IPR014710">
    <property type="entry name" value="RmlC-like_jellyroll"/>
</dbReference>
<dbReference type="AlphaFoldDB" id="A0A099I573"/>
<accession>A0A099I573</accession>
<dbReference type="InterPro" id="IPR018490">
    <property type="entry name" value="cNMP-bd_dom_sf"/>
</dbReference>
<dbReference type="PROSITE" id="PS50042">
    <property type="entry name" value="CNMP_BINDING_3"/>
    <property type="match status" value="1"/>
</dbReference>
<dbReference type="Proteomes" id="UP000030008">
    <property type="component" value="Unassembled WGS sequence"/>
</dbReference>
<reference evidence="2 3" key="1">
    <citation type="submission" date="2014-08" db="EMBL/GenBank/DDBJ databases">
        <title>Clostridium innocuum, an unnegligible vancomycin-resistant pathogen causing extra-intestinal infections.</title>
        <authorList>
            <person name="Feng Y."/>
            <person name="Chiu C.-H."/>
        </authorList>
    </citation>
    <scope>NUCLEOTIDE SEQUENCE [LARGE SCALE GENOMIC DNA]</scope>
    <source>
        <strain evidence="2 3">AN88</strain>
    </source>
</reference>
<dbReference type="InterPro" id="IPR036390">
    <property type="entry name" value="WH_DNA-bd_sf"/>
</dbReference>
<dbReference type="SUPFAM" id="SSF51206">
    <property type="entry name" value="cAMP-binding domain-like"/>
    <property type="match status" value="1"/>
</dbReference>
<dbReference type="RefSeq" id="WP_044906355.1">
    <property type="nucleotide sequence ID" value="NZ_JAQCQO010000010.1"/>
</dbReference>
<organism evidence="2 3">
    <name type="scientific">Clostridium innocuum</name>
    <dbReference type="NCBI Taxonomy" id="1522"/>
    <lineage>
        <taxon>Bacteria</taxon>
        <taxon>Bacillati</taxon>
        <taxon>Bacillota</taxon>
        <taxon>Clostridia</taxon>
        <taxon>Eubacteriales</taxon>
        <taxon>Clostridiaceae</taxon>
        <taxon>Clostridium</taxon>
    </lineage>
</organism>
<proteinExistence type="predicted"/>
<dbReference type="EMBL" id="JQIF01000069">
    <property type="protein sequence ID" value="KGJ52367.1"/>
    <property type="molecule type" value="Genomic_DNA"/>
</dbReference>
<evidence type="ECO:0000313" key="3">
    <source>
        <dbReference type="Proteomes" id="UP000030008"/>
    </source>
</evidence>
<dbReference type="InterPro" id="IPR000595">
    <property type="entry name" value="cNMP-bd_dom"/>
</dbReference>
<gene>
    <name evidence="2" type="ORF">CIAN88_15090</name>
</gene>
<dbReference type="CDD" id="cd00038">
    <property type="entry name" value="CAP_ED"/>
    <property type="match status" value="1"/>
</dbReference>
<dbReference type="Gene3D" id="2.60.120.10">
    <property type="entry name" value="Jelly Rolls"/>
    <property type="match status" value="1"/>
</dbReference>
<feature type="domain" description="Cyclic nucleotide-binding" evidence="1">
    <location>
        <begin position="15"/>
        <end position="107"/>
    </location>
</feature>